<dbReference type="InterPro" id="IPR047738">
    <property type="entry name" value="SAV_2336-like_N"/>
</dbReference>
<dbReference type="AlphaFoldDB" id="A0AAE3YL76"/>
<dbReference type="InterPro" id="IPR027417">
    <property type="entry name" value="P-loop_NTPase"/>
</dbReference>
<feature type="domain" description="NB-ARC" evidence="2">
    <location>
        <begin position="457"/>
        <end position="611"/>
    </location>
</feature>
<evidence type="ECO:0008006" key="6">
    <source>
        <dbReference type="Google" id="ProtNLM"/>
    </source>
</evidence>
<name>A0AAE3YL76_9ACTN</name>
<dbReference type="Proteomes" id="UP001183643">
    <property type="component" value="Unassembled WGS sequence"/>
</dbReference>
<dbReference type="InterPro" id="IPR011990">
    <property type="entry name" value="TPR-like_helical_dom_sf"/>
</dbReference>
<organism evidence="4 5">
    <name type="scientific">Catenuloplanes atrovinosus</name>
    <dbReference type="NCBI Taxonomy" id="137266"/>
    <lineage>
        <taxon>Bacteria</taxon>
        <taxon>Bacillati</taxon>
        <taxon>Actinomycetota</taxon>
        <taxon>Actinomycetes</taxon>
        <taxon>Micromonosporales</taxon>
        <taxon>Micromonosporaceae</taxon>
        <taxon>Catenuloplanes</taxon>
    </lineage>
</organism>
<dbReference type="EMBL" id="JAVDYB010000001">
    <property type="protein sequence ID" value="MDR7274336.1"/>
    <property type="molecule type" value="Genomic_DNA"/>
</dbReference>
<dbReference type="Pfam" id="PF13374">
    <property type="entry name" value="TPR_10"/>
    <property type="match status" value="2"/>
</dbReference>
<dbReference type="PANTHER" id="PTHR46082:SF6">
    <property type="entry name" value="AAA+ ATPASE DOMAIN-CONTAINING PROTEIN-RELATED"/>
    <property type="match status" value="1"/>
</dbReference>
<feature type="region of interest" description="Disordered" evidence="1">
    <location>
        <begin position="1"/>
        <end position="20"/>
    </location>
</feature>
<dbReference type="InterPro" id="IPR053137">
    <property type="entry name" value="NLR-like"/>
</dbReference>
<dbReference type="Pfam" id="PF13424">
    <property type="entry name" value="TPR_12"/>
    <property type="match status" value="2"/>
</dbReference>
<dbReference type="NCBIfam" id="NF041121">
    <property type="entry name" value="SAV_2336_NTERM"/>
    <property type="match status" value="1"/>
</dbReference>
<reference evidence="4" key="1">
    <citation type="submission" date="2023-07" db="EMBL/GenBank/DDBJ databases">
        <title>Sequencing the genomes of 1000 actinobacteria strains.</title>
        <authorList>
            <person name="Klenk H.-P."/>
        </authorList>
    </citation>
    <scope>NUCLEOTIDE SEQUENCE</scope>
    <source>
        <strain evidence="4">DSM 44707</strain>
    </source>
</reference>
<dbReference type="Gene3D" id="1.25.40.10">
    <property type="entry name" value="Tetratricopeptide repeat domain"/>
    <property type="match status" value="2"/>
</dbReference>
<dbReference type="Gene3D" id="3.40.50.300">
    <property type="entry name" value="P-loop containing nucleotide triphosphate hydrolases"/>
    <property type="match status" value="1"/>
</dbReference>
<gene>
    <name evidence="4" type="ORF">J2S41_001114</name>
</gene>
<accession>A0AAE3YL76</accession>
<dbReference type="InterPro" id="IPR002182">
    <property type="entry name" value="NB-ARC"/>
</dbReference>
<dbReference type="PANTHER" id="PTHR46082">
    <property type="entry name" value="ATP/GTP-BINDING PROTEIN-RELATED"/>
    <property type="match status" value="1"/>
</dbReference>
<dbReference type="SUPFAM" id="SSF48452">
    <property type="entry name" value="TPR-like"/>
    <property type="match status" value="2"/>
</dbReference>
<dbReference type="RefSeq" id="WP_310363902.1">
    <property type="nucleotide sequence ID" value="NZ_JAVDYB010000001.1"/>
</dbReference>
<dbReference type="Pfam" id="PF25000">
    <property type="entry name" value="DUF7779"/>
    <property type="match status" value="1"/>
</dbReference>
<evidence type="ECO:0000256" key="1">
    <source>
        <dbReference type="SAM" id="MobiDB-lite"/>
    </source>
</evidence>
<sequence>MSDERPGPRPPSPVPQLTDPGGLLTALRGLARHGPRLSLVVDECRTMRVWQPAVRELHGLAAQAFGGEHVHRVQLQTIEDGDRPEAELAVIVTDGLDEIWRQPFAHRLLSRWGGLVPVAIVNPYPQGRWSRTHLAPRPVRLTARHPRAPNTGLHVAEDERWRSPLHEPLTGSPLAVPLLELDPRWLGWWATLVGRAGEAVLDATVLLVAEEPSGTEPPAPPVAGVWEPARAVAVFRGTASERALRLASYVAAAPPDLAAVRVVQGGMMPASTPLDLADVVVSDALMEPGTPAAYRGDFRFRPGVREALLARTTRVETARVVEIVARHYGDRRPEAQSLLRALEKPETVRDTPVTLETVAFAETEVAVLRALSGPYLVRARQRARALDNFHRSGSAATPAGTRTHAGSSGTMSNLSPDRPVQPIDQSLTMPGEQTAAGNTVWGSLPPRNGDFIGRNQLLEALERRLRAEHVTAVLPQALHGLGGVGKSQIAVEYAYRHRDEYDIVWWIPAEQPAQILRAILALGEKLGLEVEGEASTAVVDVWNALQTGASYPKWLLIFDNAETVDTVQPYLPREGSGKVLITSRNERWTDLAQTLEIDVFSRAESVELLRKRNPQLTPEEADRIAEVLEDLPLAVGQASAWLSAAGIGFEEYLRLLLEKREQLAERATAGDYDLAVAAAWTVALDRLGVESPAALQLLQVCAFFAPEPIARELFVASRNSPIAPELDATLQNPSRLNRALRQIQRYGLARIDHRDQTVQLHRLVRTVMVDQLSQEVRGRLEHGAHVLLAGGNPGNPSSAAHWPRYHALLPHVEASNTVACEDAWTRQLVLDVIGFYYWWGDQASCRDLARRVVTGWRTMLGPDDLQTLKAARWLAYVQRLLGEFAEAAQINEDCLARLRATVGEDEEDTLDAMSLVAADLRAKGDFEAARTLDRTALDRCRDVLGDDDPFTLKAAHSLAVSLRLTGEYEEALRLDRETFRRRVEVLGEDHLETLMTRTGLALDLRERGDYLDAHTNLEGLYDECLRHLDPDHPQVLAVARNLAVARRRAGDQEGARKLAEETMTRLRQRFTALQPEAIAAAIDYAVDLRESDNLEAARELSEATANDYGRTLGPDHPYTLYARTNLAIVLRLQGDAAGAHAHDEAAYRRLAERLGEDHVLTLTCATNLASDLAELGEHRRAYELDATTLRLSRERLGADHPSTLACALNLSFDLAALGRAAEADRLYEEVLAAMRRVLGSDHPAIDAAVARVRANCDVDPMPL</sequence>
<keyword evidence="5" id="KW-1185">Reference proteome</keyword>
<proteinExistence type="predicted"/>
<protein>
    <recommendedName>
        <fullName evidence="6">Tetratricopeptide repeat protein</fullName>
    </recommendedName>
</protein>
<evidence type="ECO:0000313" key="4">
    <source>
        <dbReference type="EMBL" id="MDR7274336.1"/>
    </source>
</evidence>
<evidence type="ECO:0000313" key="5">
    <source>
        <dbReference type="Proteomes" id="UP001183643"/>
    </source>
</evidence>
<dbReference type="GO" id="GO:0043531">
    <property type="term" value="F:ADP binding"/>
    <property type="evidence" value="ECO:0007669"/>
    <property type="project" value="InterPro"/>
</dbReference>
<feature type="region of interest" description="Disordered" evidence="1">
    <location>
        <begin position="389"/>
        <end position="441"/>
    </location>
</feature>
<dbReference type="SUPFAM" id="SSF52540">
    <property type="entry name" value="P-loop containing nucleoside triphosphate hydrolases"/>
    <property type="match status" value="1"/>
</dbReference>
<evidence type="ECO:0000259" key="2">
    <source>
        <dbReference type="Pfam" id="PF00931"/>
    </source>
</evidence>
<dbReference type="InterPro" id="IPR056681">
    <property type="entry name" value="DUF7779"/>
</dbReference>
<feature type="domain" description="DUF7779" evidence="3">
    <location>
        <begin position="691"/>
        <end position="775"/>
    </location>
</feature>
<dbReference type="Pfam" id="PF00931">
    <property type="entry name" value="NB-ARC"/>
    <property type="match status" value="1"/>
</dbReference>
<comment type="caution">
    <text evidence="4">The sequence shown here is derived from an EMBL/GenBank/DDBJ whole genome shotgun (WGS) entry which is preliminary data.</text>
</comment>
<dbReference type="NCBIfam" id="NF040586">
    <property type="entry name" value="FxSxx_TPR"/>
    <property type="match status" value="1"/>
</dbReference>
<feature type="compositionally biased region" description="Polar residues" evidence="1">
    <location>
        <begin position="404"/>
        <end position="415"/>
    </location>
</feature>
<evidence type="ECO:0000259" key="3">
    <source>
        <dbReference type="Pfam" id="PF25000"/>
    </source>
</evidence>